<evidence type="ECO:0000313" key="3">
    <source>
        <dbReference type="Proteomes" id="UP000095038"/>
    </source>
</evidence>
<dbReference type="Pfam" id="PF01593">
    <property type="entry name" value="Amino_oxidase"/>
    <property type="match status" value="2"/>
</dbReference>
<dbReference type="SUPFAM" id="SSF51905">
    <property type="entry name" value="FAD/NAD(P)-binding domain"/>
    <property type="match status" value="1"/>
</dbReference>
<proteinExistence type="predicted"/>
<dbReference type="RefSeq" id="XP_020047881.1">
    <property type="nucleotide sequence ID" value="XM_020190488.1"/>
</dbReference>
<dbReference type="SUPFAM" id="SSF54373">
    <property type="entry name" value="FAD-linked reductases, C-terminal domain"/>
    <property type="match status" value="1"/>
</dbReference>
<keyword evidence="3" id="KW-1185">Reference proteome</keyword>
<dbReference type="Proteomes" id="UP000095038">
    <property type="component" value="Unassembled WGS sequence"/>
</dbReference>
<dbReference type="EMBL" id="KV454479">
    <property type="protein sequence ID" value="ODV61574.1"/>
    <property type="molecule type" value="Genomic_DNA"/>
</dbReference>
<dbReference type="InterPro" id="IPR036188">
    <property type="entry name" value="FAD/NAD-bd_sf"/>
</dbReference>
<dbReference type="PANTHER" id="PTHR10742:SF410">
    <property type="entry name" value="LYSINE-SPECIFIC HISTONE DEMETHYLASE 2"/>
    <property type="match status" value="1"/>
</dbReference>
<dbReference type="OrthoDB" id="5046242at2759"/>
<organism evidence="2 3">
    <name type="scientific">Ascoidea rubescens DSM 1968</name>
    <dbReference type="NCBI Taxonomy" id="1344418"/>
    <lineage>
        <taxon>Eukaryota</taxon>
        <taxon>Fungi</taxon>
        <taxon>Dikarya</taxon>
        <taxon>Ascomycota</taxon>
        <taxon>Saccharomycotina</taxon>
        <taxon>Saccharomycetes</taxon>
        <taxon>Ascoideaceae</taxon>
        <taxon>Ascoidea</taxon>
    </lineage>
</organism>
<dbReference type="GeneID" id="30964124"/>
<dbReference type="Gene3D" id="3.50.50.60">
    <property type="entry name" value="FAD/NAD(P)-binding domain"/>
    <property type="match status" value="1"/>
</dbReference>
<dbReference type="InterPro" id="IPR002937">
    <property type="entry name" value="Amino_oxidase"/>
</dbReference>
<dbReference type="GO" id="GO:0015940">
    <property type="term" value="P:pantothenate biosynthetic process"/>
    <property type="evidence" value="ECO:0007669"/>
    <property type="project" value="EnsemblFungi"/>
</dbReference>
<dbReference type="FunCoup" id="A0A1D2VIW8">
    <property type="interactions" value="369"/>
</dbReference>
<dbReference type="Gene3D" id="3.90.660.10">
    <property type="match status" value="1"/>
</dbReference>
<evidence type="ECO:0000259" key="1">
    <source>
        <dbReference type="Pfam" id="PF01593"/>
    </source>
</evidence>
<dbReference type="AlphaFoldDB" id="A0A1D2VIW8"/>
<sequence>MSQQPPSPVHSIKRSVVIIGAGIAGLQAASELYHNGVKDVIILEARNRIGGRLLTMNSSSLIDPSTNKPVTYDLGATWFHDTLQNPLFDEYVINRKKIDIYYDDSFIKIFNSKGEIPDSWKLPQVKNEIEKFMELENFNDIDYEDKSLFNSCIDYLYKQKSVLTKEQITYTPELLRYLELWHGLDWKRLSSKFAIISADGRNAYNLNGYQDIIQDIISDLPNDTIQTNIIIKKIQKVDQNRKVRVLTNNNIEIIADYVIVTIPQSLLSLSETNETGAISFSPPLPPYIEKPLSRMHFGSLGKVIIEFNSIEDIFWDKETDRFLVIADPDPKIKEFSKEVQSANEKKSNFVIKPDYEVEDYDLYKNKIPKQWEYPINISNGYTIKKSPFLLCITQSPLTEFLEAAPLDVVWEYLKPMIYVLAEKNPNITSIDKLPTPVQIRKTFWSQDPFARGSYAGCFAGDDPTDLIIGLTKGFGHVRFAGEHTIMEGAGCVHGAWLSGKREANYILSKLGLLTDDNINW</sequence>
<feature type="domain" description="Amine oxidase" evidence="1">
    <location>
        <begin position="23"/>
        <end position="319"/>
    </location>
</feature>
<evidence type="ECO:0000313" key="2">
    <source>
        <dbReference type="EMBL" id="ODV61574.1"/>
    </source>
</evidence>
<feature type="domain" description="Amine oxidase" evidence="1">
    <location>
        <begin position="432"/>
        <end position="507"/>
    </location>
</feature>
<dbReference type="STRING" id="1344418.A0A1D2VIW8"/>
<dbReference type="InParanoid" id="A0A1D2VIW8"/>
<protein>
    <submittedName>
        <fullName evidence="2">Amine oxidase</fullName>
    </submittedName>
</protein>
<gene>
    <name evidence="2" type="ORF">ASCRUDRAFT_34078</name>
</gene>
<name>A0A1D2VIW8_9ASCO</name>
<accession>A0A1D2VIW8</accession>
<dbReference type="PANTHER" id="PTHR10742">
    <property type="entry name" value="FLAVIN MONOAMINE OXIDASE"/>
    <property type="match status" value="1"/>
</dbReference>
<reference evidence="3" key="1">
    <citation type="submission" date="2016-05" db="EMBL/GenBank/DDBJ databases">
        <title>Comparative genomics of biotechnologically important yeasts.</title>
        <authorList>
            <consortium name="DOE Joint Genome Institute"/>
            <person name="Riley R."/>
            <person name="Haridas S."/>
            <person name="Wolfe K.H."/>
            <person name="Lopes M.R."/>
            <person name="Hittinger C.T."/>
            <person name="Goker M."/>
            <person name="Salamov A."/>
            <person name="Wisecaver J."/>
            <person name="Long T.M."/>
            <person name="Aerts A.L."/>
            <person name="Barry K."/>
            <person name="Choi C."/>
            <person name="Clum A."/>
            <person name="Coughlan A.Y."/>
            <person name="Deshpande S."/>
            <person name="Douglass A.P."/>
            <person name="Hanson S.J."/>
            <person name="Klenk H.-P."/>
            <person name="Labutti K."/>
            <person name="Lapidus A."/>
            <person name="Lindquist E."/>
            <person name="Lipzen A."/>
            <person name="Meier-Kolthoff J.P."/>
            <person name="Ohm R.A."/>
            <person name="Otillar R.P."/>
            <person name="Pangilinan J."/>
            <person name="Peng Y."/>
            <person name="Rokas A."/>
            <person name="Rosa C.A."/>
            <person name="Scheuner C."/>
            <person name="Sibirny A.A."/>
            <person name="Slot J.C."/>
            <person name="Stielow J.B."/>
            <person name="Sun H."/>
            <person name="Kurtzman C.P."/>
            <person name="Blackwell M."/>
            <person name="Grigoriev I.V."/>
            <person name="Jeffries T.W."/>
        </authorList>
    </citation>
    <scope>NUCLEOTIDE SEQUENCE [LARGE SCALE GENOMIC DNA]</scope>
    <source>
        <strain evidence="3">DSM 1968</strain>
    </source>
</reference>
<dbReference type="GO" id="GO:0046592">
    <property type="term" value="F:polyamine oxidase activity"/>
    <property type="evidence" value="ECO:0007669"/>
    <property type="project" value="EnsemblFungi"/>
</dbReference>
<dbReference type="GO" id="GO:0046208">
    <property type="term" value="P:spermine catabolic process"/>
    <property type="evidence" value="ECO:0007669"/>
    <property type="project" value="EnsemblFungi"/>
</dbReference>
<dbReference type="InterPro" id="IPR050281">
    <property type="entry name" value="Flavin_monoamine_oxidase"/>
</dbReference>